<feature type="domain" description="HTH arsR-type" evidence="1">
    <location>
        <begin position="51"/>
        <end position="95"/>
    </location>
</feature>
<dbReference type="InterPro" id="IPR036388">
    <property type="entry name" value="WH-like_DNA-bd_sf"/>
</dbReference>
<dbReference type="HOGENOM" id="CLU_153620_1_0_2"/>
<dbReference type="KEGG" id="nir:NSED_07275"/>
<dbReference type="CDD" id="cd00090">
    <property type="entry name" value="HTH_ARSR"/>
    <property type="match status" value="1"/>
</dbReference>
<name>K0BCQ6_9ARCH</name>
<evidence type="ECO:0000259" key="1">
    <source>
        <dbReference type="Pfam" id="PF01022"/>
    </source>
</evidence>
<protein>
    <submittedName>
        <fullName evidence="2">ArsR family transcriptional regulator</fullName>
    </submittedName>
</protein>
<proteinExistence type="predicted"/>
<evidence type="ECO:0000313" key="2">
    <source>
        <dbReference type="EMBL" id="AFS83249.1"/>
    </source>
</evidence>
<sequence length="135" mass="15868">MTLLISGKMTNQLLEFKEIIRSRQSSEQRKTDKQTRKLLLYLFTSTRGGFTRLRIIIHLLDQGYNTHQLAQKLELDYKAVQHHMKVLEKNNMVSKIGEKYGAIFYLSNFLEINIGALDEAIDKLDRKMNKTKIYM</sequence>
<dbReference type="PANTHER" id="PTHR38600">
    <property type="entry name" value="TRANSCRIPTIONAL REGULATORY PROTEIN"/>
    <property type="match status" value="1"/>
</dbReference>
<dbReference type="InterPro" id="IPR036390">
    <property type="entry name" value="WH_DNA-bd_sf"/>
</dbReference>
<dbReference type="PATRIC" id="fig|1229909.8.peg.1596"/>
<dbReference type="GO" id="GO:0003700">
    <property type="term" value="F:DNA-binding transcription factor activity"/>
    <property type="evidence" value="ECO:0007669"/>
    <property type="project" value="InterPro"/>
</dbReference>
<evidence type="ECO:0000313" key="3">
    <source>
        <dbReference type="Proteomes" id="UP000006100"/>
    </source>
</evidence>
<organism evidence="2 3">
    <name type="scientific">Candidatus Nitrosopumilus sediminis</name>
    <dbReference type="NCBI Taxonomy" id="1229909"/>
    <lineage>
        <taxon>Archaea</taxon>
        <taxon>Nitrososphaerota</taxon>
        <taxon>Nitrososphaeria</taxon>
        <taxon>Nitrosopumilales</taxon>
        <taxon>Nitrosopumilaceae</taxon>
        <taxon>Nitrosopumilus</taxon>
    </lineage>
</organism>
<reference evidence="2 3" key="1">
    <citation type="journal article" date="2012" name="J. Bacteriol.">
        <title>Draft Genome Sequence of an Ammonia-Oxidizing Archaeon, "Candidatus Nitrosopumilus sediminis" AR2, from Svalbard in the Arctic Circle.</title>
        <authorList>
            <person name="Park S.J."/>
            <person name="Kim J.G."/>
            <person name="Jung M.Y."/>
            <person name="Kim S.J."/>
            <person name="Cha I.T."/>
            <person name="Ghai R."/>
            <person name="Martin-Cuadrado A.B."/>
            <person name="Rodriguez-Valera F."/>
            <person name="Rhee S.K."/>
        </authorList>
    </citation>
    <scope>NUCLEOTIDE SEQUENCE [LARGE SCALE GENOMIC DNA]</scope>
    <source>
        <strain evidence="2 3">AR2</strain>
    </source>
</reference>
<dbReference type="SUPFAM" id="SSF46785">
    <property type="entry name" value="Winged helix' DNA-binding domain"/>
    <property type="match status" value="1"/>
</dbReference>
<dbReference type="InterPro" id="IPR001845">
    <property type="entry name" value="HTH_ArsR_DNA-bd_dom"/>
</dbReference>
<keyword evidence="3" id="KW-1185">Reference proteome</keyword>
<dbReference type="Pfam" id="PF01022">
    <property type="entry name" value="HTH_5"/>
    <property type="match status" value="1"/>
</dbReference>
<dbReference type="eggNOG" id="arCOG00731">
    <property type="taxonomic scope" value="Archaea"/>
</dbReference>
<dbReference type="EMBL" id="CP003843">
    <property type="protein sequence ID" value="AFS83249.1"/>
    <property type="molecule type" value="Genomic_DNA"/>
</dbReference>
<dbReference type="Gene3D" id="1.10.10.10">
    <property type="entry name" value="Winged helix-like DNA-binding domain superfamily/Winged helix DNA-binding domain"/>
    <property type="match status" value="1"/>
</dbReference>
<accession>K0BCQ6</accession>
<dbReference type="AlphaFoldDB" id="K0BCQ6"/>
<gene>
    <name evidence="2" type="ORF">NSED_07275</name>
</gene>
<dbReference type="STRING" id="1229909.NSED_07275"/>
<dbReference type="Proteomes" id="UP000006100">
    <property type="component" value="Chromosome"/>
</dbReference>
<dbReference type="PANTHER" id="PTHR38600:SF1">
    <property type="entry name" value="TRANSCRIPTIONAL REGULATORY PROTEIN"/>
    <property type="match status" value="1"/>
</dbReference>
<dbReference type="InterPro" id="IPR011991">
    <property type="entry name" value="ArsR-like_HTH"/>
</dbReference>